<evidence type="ECO:0000256" key="9">
    <source>
        <dbReference type="ARBA" id="ARBA00046432"/>
    </source>
</evidence>
<dbReference type="InterPro" id="IPR051501">
    <property type="entry name" value="eIF2B_alpha/beta/delta"/>
</dbReference>
<dbReference type="PANTHER" id="PTHR45860:SF1">
    <property type="entry name" value="TRANSLATION INITIATION FACTOR EIF-2B SUBUNIT ALPHA"/>
    <property type="match status" value="1"/>
</dbReference>
<accession>A0AA39G7K3</accession>
<keyword evidence="3" id="KW-0963">Cytoplasm</keyword>
<comment type="subunit">
    <text evidence="9">Component of the translation initiation factor 2B (eIF2B) complex which is a heterodecamer of two sets of five different subunits: alpha, beta, gamma, delta and epsilon. Subunits alpha, beta and delta comprise a regulatory subcomplex and subunits epsilon and gamma comprise a catalytic subcomplex. Within the complex, the hexameric regulatory complex resides at the center, with the two heterodimeric catalytic subcomplexes bound on opposite sides.</text>
</comment>
<dbReference type="PANTHER" id="PTHR45860">
    <property type="entry name" value="TRANSLATION INITIATION FACTOR EIF-2B SUBUNIT ALPHA"/>
    <property type="match status" value="1"/>
</dbReference>
<comment type="caution">
    <text evidence="11">The sequence shown here is derived from an EMBL/GenBank/DDBJ whole genome shotgun (WGS) entry which is preliminary data.</text>
</comment>
<comment type="similarity">
    <text evidence="2 10">Belongs to the eIF-2B alpha/beta/delta subunits family.</text>
</comment>
<organism evidence="11 12">
    <name type="scientific">Microctonus hyperodae</name>
    <name type="common">Parasitoid wasp</name>
    <dbReference type="NCBI Taxonomy" id="165561"/>
    <lineage>
        <taxon>Eukaryota</taxon>
        <taxon>Metazoa</taxon>
        <taxon>Ecdysozoa</taxon>
        <taxon>Arthropoda</taxon>
        <taxon>Hexapoda</taxon>
        <taxon>Insecta</taxon>
        <taxon>Pterygota</taxon>
        <taxon>Neoptera</taxon>
        <taxon>Endopterygota</taxon>
        <taxon>Hymenoptera</taxon>
        <taxon>Apocrita</taxon>
        <taxon>Ichneumonoidea</taxon>
        <taxon>Braconidae</taxon>
        <taxon>Euphorinae</taxon>
        <taxon>Microctonus</taxon>
    </lineage>
</organism>
<dbReference type="Proteomes" id="UP001168972">
    <property type="component" value="Unassembled WGS sequence"/>
</dbReference>
<dbReference type="GO" id="GO:0003743">
    <property type="term" value="F:translation initiation factor activity"/>
    <property type="evidence" value="ECO:0007669"/>
    <property type="project" value="UniProtKB-KW"/>
</dbReference>
<dbReference type="GO" id="GO:0005829">
    <property type="term" value="C:cytosol"/>
    <property type="evidence" value="ECO:0007669"/>
    <property type="project" value="UniProtKB-SubCell"/>
</dbReference>
<comment type="function">
    <text evidence="6">Acts as a component of the translation initiation factor 2B (eIF2B) complex, which catalyzes the exchange of GDP for GTP on eukaryotic initiation factor 2 (eIF2) gamma subunit. Its guanine nucleotide exchange factor activity is repressed when bound to eIF2 complex phosphorylated on the alpha subunit, thereby limiting the amount of methionyl-initiator methionine tRNA available to the ribosome and consequently global translation is repressed.</text>
</comment>
<evidence type="ECO:0000256" key="6">
    <source>
        <dbReference type="ARBA" id="ARBA00043898"/>
    </source>
</evidence>
<dbReference type="InterPro" id="IPR042529">
    <property type="entry name" value="IF_2B-like_C"/>
</dbReference>
<dbReference type="InterPro" id="IPR042528">
    <property type="entry name" value="elF-2B_alpha_N"/>
</dbReference>
<dbReference type="GO" id="GO:0005085">
    <property type="term" value="F:guanyl-nucleotide exchange factor activity"/>
    <property type="evidence" value="ECO:0007669"/>
    <property type="project" value="TreeGrafter"/>
</dbReference>
<gene>
    <name evidence="11" type="ORF">PV327_000952</name>
</gene>
<dbReference type="EMBL" id="JAQQBR010000001">
    <property type="protein sequence ID" value="KAK0182863.1"/>
    <property type="molecule type" value="Genomic_DNA"/>
</dbReference>
<dbReference type="FunFam" id="3.40.50.10470:FF:000001">
    <property type="entry name" value="Translation initiation factor eIF-2B subunit alpha"/>
    <property type="match status" value="1"/>
</dbReference>
<evidence type="ECO:0000256" key="1">
    <source>
        <dbReference type="ARBA" id="ARBA00004514"/>
    </source>
</evidence>
<dbReference type="InterPro" id="IPR037171">
    <property type="entry name" value="NagB/RpiA_transferase-like"/>
</dbReference>
<reference evidence="11" key="1">
    <citation type="journal article" date="2023" name="bioRxiv">
        <title>Scaffold-level genome assemblies of two parasitoid biocontrol wasps reveal the parthenogenesis mechanism and an associated novel virus.</title>
        <authorList>
            <person name="Inwood S."/>
            <person name="Skelly J."/>
            <person name="Guhlin J."/>
            <person name="Harrop T."/>
            <person name="Goldson S."/>
            <person name="Dearden P."/>
        </authorList>
    </citation>
    <scope>NUCLEOTIDE SEQUENCE</scope>
    <source>
        <strain evidence="11">Lincoln</strain>
        <tissue evidence="11">Whole body</tissue>
    </source>
</reference>
<evidence type="ECO:0000313" key="11">
    <source>
        <dbReference type="EMBL" id="KAK0182863.1"/>
    </source>
</evidence>
<evidence type="ECO:0000256" key="2">
    <source>
        <dbReference type="ARBA" id="ARBA00007251"/>
    </source>
</evidence>
<reference evidence="11" key="2">
    <citation type="submission" date="2023-03" db="EMBL/GenBank/DDBJ databases">
        <authorList>
            <person name="Inwood S.N."/>
            <person name="Skelly J.G."/>
            <person name="Guhlin J."/>
            <person name="Harrop T.W.R."/>
            <person name="Goldson S.G."/>
            <person name="Dearden P.K."/>
        </authorList>
    </citation>
    <scope>NUCLEOTIDE SEQUENCE</scope>
    <source>
        <strain evidence="11">Lincoln</strain>
        <tissue evidence="11">Whole body</tissue>
    </source>
</reference>
<keyword evidence="5" id="KW-0648">Protein biosynthesis</keyword>
<evidence type="ECO:0000256" key="8">
    <source>
        <dbReference type="ARBA" id="ARBA00044236"/>
    </source>
</evidence>
<dbReference type="Gene3D" id="1.20.120.1070">
    <property type="entry name" value="Translation initiation factor eIF-2B, N-terminal domain"/>
    <property type="match status" value="1"/>
</dbReference>
<evidence type="ECO:0000313" key="12">
    <source>
        <dbReference type="Proteomes" id="UP001168972"/>
    </source>
</evidence>
<keyword evidence="12" id="KW-1185">Reference proteome</keyword>
<evidence type="ECO:0000256" key="7">
    <source>
        <dbReference type="ARBA" id="ARBA00044208"/>
    </source>
</evidence>
<protein>
    <recommendedName>
        <fullName evidence="7">Translation initiation factor eIF2B subunit alpha</fullName>
    </recommendedName>
    <alternativeName>
        <fullName evidence="8">eIF2B GDP-GTP exchange factor subunit alpha</fullName>
    </alternativeName>
</protein>
<dbReference type="InterPro" id="IPR000649">
    <property type="entry name" value="IF-2B-related"/>
</dbReference>
<evidence type="ECO:0000256" key="3">
    <source>
        <dbReference type="ARBA" id="ARBA00022490"/>
    </source>
</evidence>
<comment type="subcellular location">
    <subcellularLocation>
        <location evidence="1">Cytoplasm</location>
        <location evidence="1">Cytosol</location>
    </subcellularLocation>
</comment>
<evidence type="ECO:0000256" key="10">
    <source>
        <dbReference type="RuleBase" id="RU003814"/>
    </source>
</evidence>
<proteinExistence type="inferred from homology"/>
<evidence type="ECO:0000256" key="5">
    <source>
        <dbReference type="ARBA" id="ARBA00022917"/>
    </source>
</evidence>
<name>A0AA39G7K3_MICHY</name>
<dbReference type="Gene3D" id="3.40.50.10470">
    <property type="entry name" value="Translation initiation factor eif-2b, domain 2"/>
    <property type="match status" value="1"/>
</dbReference>
<sequence length="307" mass="34533">MERREICQFFDQIMKNEKEVSAGMAAIRTLMKVLEHSKSETVQELKSCLEKGIEAIRSMDHPVTSIASGSELFLRFITLAALDTAVSHLNNSFAECKRIMLHRGKLFYEQLVAARGKIAKLANNFFTDGCKILTHSRSRVVLLAMKEAMENNKIFHVYVTHSAPNNAGKEMYEDLKKLGVPCTLILDSAVGYILEQVDMVMIGAEGVTESGGVINKIGTYTLAMCAKEFKKPFYVLAESFKFIRIYPLNQTDLPDEFKYTAATRKNGLKDEHPLVDYTPPHYINLLFTDLGIMTPSAVSDELINLYL</sequence>
<dbReference type="SUPFAM" id="SSF100950">
    <property type="entry name" value="NagB/RpiA/CoA transferase-like"/>
    <property type="match status" value="1"/>
</dbReference>
<dbReference type="Pfam" id="PF01008">
    <property type="entry name" value="IF-2B"/>
    <property type="match status" value="1"/>
</dbReference>
<keyword evidence="4" id="KW-0396">Initiation factor</keyword>
<evidence type="ECO:0000256" key="4">
    <source>
        <dbReference type="ARBA" id="ARBA00022540"/>
    </source>
</evidence>
<dbReference type="GO" id="GO:0005851">
    <property type="term" value="C:eukaryotic translation initiation factor 2B complex"/>
    <property type="evidence" value="ECO:0007669"/>
    <property type="project" value="TreeGrafter"/>
</dbReference>
<dbReference type="AlphaFoldDB" id="A0AA39G7K3"/>